<dbReference type="EMBL" id="RLII01000009">
    <property type="protein sequence ID" value="RXE59066.1"/>
    <property type="molecule type" value="Genomic_DNA"/>
</dbReference>
<gene>
    <name evidence="3" type="ORF">EFD62_08870</name>
</gene>
<keyword evidence="1" id="KW-0812">Transmembrane</keyword>
<dbReference type="AlphaFoldDB" id="A0A4Q0I470"/>
<evidence type="ECO:0000313" key="4">
    <source>
        <dbReference type="Proteomes" id="UP000289166"/>
    </source>
</evidence>
<reference evidence="4" key="1">
    <citation type="submission" date="2018-11" db="EMBL/GenBank/DDBJ databases">
        <title>Genome sequencing of a novel mesophilic and cellulolytic organism within the genus Hungateiclostridium.</title>
        <authorList>
            <person name="Rettenmaier R."/>
            <person name="Liebl W."/>
            <person name="Zverlov V."/>
        </authorList>
    </citation>
    <scope>NUCLEOTIDE SEQUENCE [LARGE SCALE GENOMIC DNA]</scope>
    <source>
        <strain evidence="4">N2K1</strain>
    </source>
</reference>
<accession>A0A4Q0I470</accession>
<dbReference type="RefSeq" id="WP_069194408.1">
    <property type="nucleotide sequence ID" value="NZ_RLII01000009.1"/>
</dbReference>
<keyword evidence="4" id="KW-1185">Reference proteome</keyword>
<keyword evidence="1" id="KW-0472">Membrane</keyword>
<dbReference type="Proteomes" id="UP000289166">
    <property type="component" value="Unassembled WGS sequence"/>
</dbReference>
<evidence type="ECO:0000256" key="1">
    <source>
        <dbReference type="SAM" id="Phobius"/>
    </source>
</evidence>
<protein>
    <recommendedName>
        <fullName evidence="2">Sporulation membrane protein YtrI C-terminal domain-containing protein</fullName>
    </recommendedName>
</protein>
<dbReference type="InterPro" id="IPR058620">
    <property type="entry name" value="YtrI_C"/>
</dbReference>
<keyword evidence="1" id="KW-1133">Transmembrane helix</keyword>
<name>A0A4Q0I470_9FIRM</name>
<organism evidence="3 4">
    <name type="scientific">Acetivibrio mesophilus</name>
    <dbReference type="NCBI Taxonomy" id="2487273"/>
    <lineage>
        <taxon>Bacteria</taxon>
        <taxon>Bacillati</taxon>
        <taxon>Bacillota</taxon>
        <taxon>Clostridia</taxon>
        <taxon>Eubacteriales</taxon>
        <taxon>Oscillospiraceae</taxon>
        <taxon>Acetivibrio</taxon>
    </lineage>
</organism>
<proteinExistence type="predicted"/>
<dbReference type="Pfam" id="PF26347">
    <property type="entry name" value="YtrI_sporulation"/>
    <property type="match status" value="1"/>
</dbReference>
<feature type="transmembrane region" description="Helical" evidence="1">
    <location>
        <begin position="6"/>
        <end position="31"/>
    </location>
</feature>
<evidence type="ECO:0000259" key="2">
    <source>
        <dbReference type="Pfam" id="PF26347"/>
    </source>
</evidence>
<evidence type="ECO:0000313" key="3">
    <source>
        <dbReference type="EMBL" id="RXE59066.1"/>
    </source>
</evidence>
<dbReference type="OrthoDB" id="1908598at2"/>
<feature type="domain" description="Sporulation membrane protein YtrI C-terminal" evidence="2">
    <location>
        <begin position="75"/>
        <end position="155"/>
    </location>
</feature>
<comment type="caution">
    <text evidence="3">The sequence shown here is derived from an EMBL/GenBank/DDBJ whole genome shotgun (WGS) entry which is preliminary data.</text>
</comment>
<sequence length="158" mass="18921">MRRIAYRFLICFITGLIGGILMGCTLMSTLISYRIDKYHEEIIKLKTHIDENDAKYNKLKESFDSMNKKKFLVSDIEVFLICKDNEEDDFDKMQLEKYIKDRYQDLLWKEVKNIDMDLVVKLVDEDVYRIENKDYKLGVNRVLISDVFKIWVTVKQID</sequence>
<dbReference type="PROSITE" id="PS51257">
    <property type="entry name" value="PROKAR_LIPOPROTEIN"/>
    <property type="match status" value="1"/>
</dbReference>